<gene>
    <name evidence="6" type="ORF">AWB70_04225</name>
</gene>
<dbReference type="PANTHER" id="PTHR43547">
    <property type="entry name" value="TWO-COMPONENT HISTIDINE KINASE"/>
    <property type="match status" value="1"/>
</dbReference>
<reference evidence="7" key="1">
    <citation type="submission" date="2016-01" db="EMBL/GenBank/DDBJ databases">
        <authorList>
            <person name="Peeters C."/>
        </authorList>
    </citation>
    <scope>NUCLEOTIDE SEQUENCE [LARGE SCALE GENOMIC DNA]</scope>
</reference>
<protein>
    <recommendedName>
        <fullName evidence="2">histidine kinase</fullName>
        <ecNumber evidence="2">2.7.13.3</ecNumber>
    </recommendedName>
</protein>
<sequence>MFYQGEPKTGGGVSGLGIGLAVVRDFVSRHGGAVSAYSDGPGRGTRITIELPINPDAAIDADKQPTSSVATRRALILVADDNMDAADALSEVLRIEGHEVITAYDGQSAREMAGRA</sequence>
<dbReference type="SUPFAM" id="SSF55874">
    <property type="entry name" value="ATPase domain of HSP90 chaperone/DNA topoisomerase II/histidine kinase"/>
    <property type="match status" value="1"/>
</dbReference>
<proteinExistence type="predicted"/>
<keyword evidence="6" id="KW-0418">Kinase</keyword>
<evidence type="ECO:0000256" key="4">
    <source>
        <dbReference type="PROSITE-ProRule" id="PRU00169"/>
    </source>
</evidence>
<dbReference type="InterPro" id="IPR011006">
    <property type="entry name" value="CheY-like_superfamily"/>
</dbReference>
<dbReference type="AlphaFoldDB" id="A0A158I4V2"/>
<comment type="catalytic activity">
    <reaction evidence="1">
        <text>ATP + protein L-histidine = ADP + protein N-phospho-L-histidine.</text>
        <dbReference type="EC" id="2.7.13.3"/>
    </reaction>
</comment>
<evidence type="ECO:0000256" key="1">
    <source>
        <dbReference type="ARBA" id="ARBA00000085"/>
    </source>
</evidence>
<dbReference type="Pfam" id="PF02518">
    <property type="entry name" value="HATPase_c"/>
    <property type="match status" value="1"/>
</dbReference>
<dbReference type="PANTHER" id="PTHR43547:SF2">
    <property type="entry name" value="HYBRID SIGNAL TRANSDUCTION HISTIDINE KINASE C"/>
    <property type="match status" value="1"/>
</dbReference>
<dbReference type="InterPro" id="IPR004358">
    <property type="entry name" value="Sig_transdc_His_kin-like_C"/>
</dbReference>
<evidence type="ECO:0000256" key="2">
    <source>
        <dbReference type="ARBA" id="ARBA00012438"/>
    </source>
</evidence>
<feature type="domain" description="Response regulatory" evidence="5">
    <location>
        <begin position="75"/>
        <end position="116"/>
    </location>
</feature>
<name>A0A158I4V2_CABCO</name>
<dbReference type="PRINTS" id="PR00344">
    <property type="entry name" value="BCTRLSENSOR"/>
</dbReference>
<keyword evidence="6" id="KW-0808">Transferase</keyword>
<dbReference type="Gene3D" id="3.30.565.10">
    <property type="entry name" value="Histidine kinase-like ATPase, C-terminal domain"/>
    <property type="match status" value="1"/>
</dbReference>
<dbReference type="EC" id="2.7.13.3" evidence="2"/>
<dbReference type="InterPro" id="IPR003594">
    <property type="entry name" value="HATPase_dom"/>
</dbReference>
<dbReference type="InterPro" id="IPR036890">
    <property type="entry name" value="HATPase_C_sf"/>
</dbReference>
<dbReference type="SUPFAM" id="SSF52172">
    <property type="entry name" value="CheY-like"/>
    <property type="match status" value="1"/>
</dbReference>
<evidence type="ECO:0000313" key="6">
    <source>
        <dbReference type="EMBL" id="SAL51632.1"/>
    </source>
</evidence>
<dbReference type="Gene3D" id="3.40.50.2300">
    <property type="match status" value="1"/>
</dbReference>
<evidence type="ECO:0000259" key="5">
    <source>
        <dbReference type="PROSITE" id="PS50110"/>
    </source>
</evidence>
<comment type="caution">
    <text evidence="4">Lacks conserved residue(s) required for the propagation of feature annotation.</text>
</comment>
<dbReference type="InterPro" id="IPR001789">
    <property type="entry name" value="Sig_transdc_resp-reg_receiver"/>
</dbReference>
<dbReference type="EMBL" id="FCNY02000010">
    <property type="protein sequence ID" value="SAL51632.1"/>
    <property type="molecule type" value="Genomic_DNA"/>
</dbReference>
<evidence type="ECO:0000256" key="3">
    <source>
        <dbReference type="ARBA" id="ARBA00022553"/>
    </source>
</evidence>
<organism evidence="6 7">
    <name type="scientific">Caballeronia cordobensis</name>
    <name type="common">Burkholderia cordobensis</name>
    <dbReference type="NCBI Taxonomy" id="1353886"/>
    <lineage>
        <taxon>Bacteria</taxon>
        <taxon>Pseudomonadati</taxon>
        <taxon>Pseudomonadota</taxon>
        <taxon>Betaproteobacteria</taxon>
        <taxon>Burkholderiales</taxon>
        <taxon>Burkholderiaceae</taxon>
        <taxon>Caballeronia</taxon>
    </lineage>
</organism>
<evidence type="ECO:0000313" key="7">
    <source>
        <dbReference type="Proteomes" id="UP000054740"/>
    </source>
</evidence>
<keyword evidence="3" id="KW-0597">Phosphoprotein</keyword>
<dbReference type="GO" id="GO:0000155">
    <property type="term" value="F:phosphorelay sensor kinase activity"/>
    <property type="evidence" value="ECO:0007669"/>
    <property type="project" value="TreeGrafter"/>
</dbReference>
<dbReference type="Proteomes" id="UP000054740">
    <property type="component" value="Unassembled WGS sequence"/>
</dbReference>
<accession>A0A158I4V2</accession>
<keyword evidence="7" id="KW-1185">Reference proteome</keyword>
<dbReference type="PROSITE" id="PS50110">
    <property type="entry name" value="RESPONSE_REGULATORY"/>
    <property type="match status" value="1"/>
</dbReference>